<dbReference type="RefSeq" id="WP_093520918.1">
    <property type="nucleotide sequence ID" value="NZ_FOSK01000008.1"/>
</dbReference>
<protein>
    <submittedName>
        <fullName evidence="4">Undecaprenyl-diphosphatase</fullName>
    </submittedName>
</protein>
<feature type="transmembrane region" description="Helical" evidence="2">
    <location>
        <begin position="284"/>
        <end position="303"/>
    </location>
</feature>
<feature type="domain" description="Phosphatidic acid phosphatase type 2/haloperoxidase" evidence="3">
    <location>
        <begin position="186"/>
        <end position="299"/>
    </location>
</feature>
<organism evidence="4 5">
    <name type="scientific">Pseudovibrio ascidiaceicola</name>
    <dbReference type="NCBI Taxonomy" id="285279"/>
    <lineage>
        <taxon>Bacteria</taxon>
        <taxon>Pseudomonadati</taxon>
        <taxon>Pseudomonadota</taxon>
        <taxon>Alphaproteobacteria</taxon>
        <taxon>Hyphomicrobiales</taxon>
        <taxon>Stappiaceae</taxon>
        <taxon>Pseudovibrio</taxon>
    </lineage>
</organism>
<keyword evidence="2" id="KW-1133">Transmembrane helix</keyword>
<sequence length="354" mass="39061">MTDNGSIDTLERPAQDEDQTKDKFREAQPFKQEAGRATPYGKSDKEDAPREEGFTPSIGERLIEALRVAGNNARQHIGQTSAILKNRRARSSVAAAALPPLLKPQNIAALLIGLCGLAMVFLDHSSPIWARKLPVAYHDIFEVITDVGKSDWILFPTGLWILAMIFGGWQRLPFRRKMAVSYLTIYGSYLFFVVAVSGLLAIVLKWNIGRARPTLFDEMGPMYFDFFAWEAKLSSLPSGHSTTAGALIVALALIAPRLRWLLAVVGLWIAASRVIVGAHYPSDVVAGIIIGGAFSYCCARWMARRRIGFSFDNKGGVQPIMNSVSMALCLRSWRAARSDSFSPVQKQSETLRAD</sequence>
<feature type="transmembrane region" description="Helical" evidence="2">
    <location>
        <begin position="150"/>
        <end position="169"/>
    </location>
</feature>
<dbReference type="PANTHER" id="PTHR14969">
    <property type="entry name" value="SPHINGOSINE-1-PHOSPHATE PHOSPHOHYDROLASE"/>
    <property type="match status" value="1"/>
</dbReference>
<keyword evidence="5" id="KW-1185">Reference proteome</keyword>
<dbReference type="CDD" id="cd03389">
    <property type="entry name" value="PAP2_lipid_A_1_phosphatase"/>
    <property type="match status" value="1"/>
</dbReference>
<feature type="compositionally biased region" description="Basic and acidic residues" evidence="1">
    <location>
        <begin position="9"/>
        <end position="28"/>
    </location>
</feature>
<feature type="transmembrane region" description="Helical" evidence="2">
    <location>
        <begin position="226"/>
        <end position="253"/>
    </location>
</feature>
<feature type="transmembrane region" description="Helical" evidence="2">
    <location>
        <begin position="107"/>
        <end position="130"/>
    </location>
</feature>
<dbReference type="PANTHER" id="PTHR14969:SF13">
    <property type="entry name" value="AT30094P"/>
    <property type="match status" value="1"/>
</dbReference>
<comment type="caution">
    <text evidence="4">The sequence shown here is derived from an EMBL/GenBank/DDBJ whole genome shotgun (WGS) entry which is preliminary data.</text>
</comment>
<feature type="region of interest" description="Disordered" evidence="1">
    <location>
        <begin position="1"/>
        <end position="53"/>
    </location>
</feature>
<reference evidence="4 5" key="1">
    <citation type="submission" date="2016-10" db="EMBL/GenBank/DDBJ databases">
        <authorList>
            <person name="Varghese N."/>
            <person name="Submissions S."/>
        </authorList>
    </citation>
    <scope>NUCLEOTIDE SEQUENCE [LARGE SCALE GENOMIC DNA]</scope>
    <source>
        <strain evidence="4 5">DSM 16392</strain>
    </source>
</reference>
<evidence type="ECO:0000313" key="5">
    <source>
        <dbReference type="Proteomes" id="UP000199598"/>
    </source>
</evidence>
<dbReference type="SMART" id="SM00014">
    <property type="entry name" value="acidPPc"/>
    <property type="match status" value="1"/>
</dbReference>
<dbReference type="InterPro" id="IPR000326">
    <property type="entry name" value="PAP2/HPO"/>
</dbReference>
<gene>
    <name evidence="4" type="ORF">SAMN04488518_108125</name>
</gene>
<proteinExistence type="predicted"/>
<dbReference type="Proteomes" id="UP000199598">
    <property type="component" value="Unassembled WGS sequence"/>
</dbReference>
<dbReference type="InterPro" id="IPR036938">
    <property type="entry name" value="PAP2/HPO_sf"/>
</dbReference>
<dbReference type="Gene3D" id="1.20.144.10">
    <property type="entry name" value="Phosphatidic acid phosphatase type 2/haloperoxidase"/>
    <property type="match status" value="1"/>
</dbReference>
<dbReference type="SUPFAM" id="SSF48317">
    <property type="entry name" value="Acid phosphatase/Vanadium-dependent haloperoxidase"/>
    <property type="match status" value="1"/>
</dbReference>
<keyword evidence="2" id="KW-0472">Membrane</keyword>
<name>A0A1I4BUB2_9HYPH</name>
<feature type="compositionally biased region" description="Basic and acidic residues" evidence="1">
    <location>
        <begin position="42"/>
        <end position="53"/>
    </location>
</feature>
<evidence type="ECO:0000259" key="3">
    <source>
        <dbReference type="SMART" id="SM00014"/>
    </source>
</evidence>
<accession>A0A1I4BUB2</accession>
<dbReference type="EMBL" id="FOSK01000008">
    <property type="protein sequence ID" value="SFK71606.1"/>
    <property type="molecule type" value="Genomic_DNA"/>
</dbReference>
<feature type="transmembrane region" description="Helical" evidence="2">
    <location>
        <begin position="260"/>
        <end position="278"/>
    </location>
</feature>
<feature type="transmembrane region" description="Helical" evidence="2">
    <location>
        <begin position="181"/>
        <end position="206"/>
    </location>
</feature>
<evidence type="ECO:0000256" key="1">
    <source>
        <dbReference type="SAM" id="MobiDB-lite"/>
    </source>
</evidence>
<evidence type="ECO:0000256" key="2">
    <source>
        <dbReference type="SAM" id="Phobius"/>
    </source>
</evidence>
<dbReference type="Pfam" id="PF01569">
    <property type="entry name" value="PAP2"/>
    <property type="match status" value="1"/>
</dbReference>
<evidence type="ECO:0000313" key="4">
    <source>
        <dbReference type="EMBL" id="SFK71606.1"/>
    </source>
</evidence>
<keyword evidence="2" id="KW-0812">Transmembrane</keyword>